<dbReference type="NCBIfam" id="TIGR02385">
    <property type="entry name" value="RelE_StbE"/>
    <property type="match status" value="1"/>
</dbReference>
<reference evidence="3 4" key="1">
    <citation type="submission" date="2018-06" db="EMBL/GenBank/DDBJ databases">
        <authorList>
            <consortium name="Pathogen Informatics"/>
            <person name="Doyle S."/>
        </authorList>
    </citation>
    <scope>NUCLEOTIDE SEQUENCE [LARGE SCALE GENOMIC DNA]</scope>
    <source>
        <strain evidence="3 4">NCTC11088</strain>
    </source>
</reference>
<organism evidence="3 4">
    <name type="scientific">Peptoniphilus indolicus</name>
    <dbReference type="NCBI Taxonomy" id="33030"/>
    <lineage>
        <taxon>Bacteria</taxon>
        <taxon>Bacillati</taxon>
        <taxon>Bacillota</taxon>
        <taxon>Tissierellia</taxon>
        <taxon>Tissierellales</taxon>
        <taxon>Peptoniphilaceae</taxon>
        <taxon>Peptoniphilus</taxon>
    </lineage>
</organism>
<gene>
    <name evidence="3" type="ORF">NCTC11088_00313</name>
</gene>
<dbReference type="AlphaFoldDB" id="A0A379DBD6"/>
<dbReference type="Proteomes" id="UP000254777">
    <property type="component" value="Unassembled WGS sequence"/>
</dbReference>
<sequence length="87" mass="10434">MIYQITTTDKFDKAFRKLDRQIQKIIKVWIEKNLVNCENPRIHGKGLTANRSGQWRYRIGDYRILADIRDNELVLVFVDIGHRKNIY</sequence>
<dbReference type="SUPFAM" id="SSF143011">
    <property type="entry name" value="RelE-like"/>
    <property type="match status" value="1"/>
</dbReference>
<proteinExistence type="inferred from homology"/>
<evidence type="ECO:0000313" key="3">
    <source>
        <dbReference type="EMBL" id="SUB74563.1"/>
    </source>
</evidence>
<comment type="similarity">
    <text evidence="1">Belongs to the RelE toxin family.</text>
</comment>
<dbReference type="PANTHER" id="PTHR35601">
    <property type="entry name" value="TOXIN RELE"/>
    <property type="match status" value="1"/>
</dbReference>
<dbReference type="Gene3D" id="3.30.2310.20">
    <property type="entry name" value="RelE-like"/>
    <property type="match status" value="1"/>
</dbReference>
<dbReference type="InterPro" id="IPR035093">
    <property type="entry name" value="RelE/ParE_toxin_dom_sf"/>
</dbReference>
<dbReference type="PANTHER" id="PTHR35601:SF1">
    <property type="entry name" value="TOXIN RELE"/>
    <property type="match status" value="1"/>
</dbReference>
<dbReference type="InterPro" id="IPR007712">
    <property type="entry name" value="RelE/ParE_toxin"/>
</dbReference>
<dbReference type="Pfam" id="PF05016">
    <property type="entry name" value="ParE_toxin"/>
    <property type="match status" value="1"/>
</dbReference>
<dbReference type="RefSeq" id="WP_004823529.1">
    <property type="nucleotide sequence ID" value="NZ_UGTH01000001.1"/>
</dbReference>
<evidence type="ECO:0000256" key="1">
    <source>
        <dbReference type="ARBA" id="ARBA00006226"/>
    </source>
</evidence>
<evidence type="ECO:0000313" key="4">
    <source>
        <dbReference type="Proteomes" id="UP000254777"/>
    </source>
</evidence>
<evidence type="ECO:0000256" key="2">
    <source>
        <dbReference type="ARBA" id="ARBA00022649"/>
    </source>
</evidence>
<protein>
    <submittedName>
        <fullName evidence="3">Addiction module toxin, RelE/StbE family</fullName>
    </submittedName>
</protein>
<dbReference type="EMBL" id="UGTH01000001">
    <property type="protein sequence ID" value="SUB74563.1"/>
    <property type="molecule type" value="Genomic_DNA"/>
</dbReference>
<keyword evidence="2" id="KW-1277">Toxin-antitoxin system</keyword>
<name>A0A379DBD6_9FIRM</name>
<accession>A0A379DBD6</accession>